<dbReference type="SUPFAM" id="SSF57850">
    <property type="entry name" value="RING/U-box"/>
    <property type="match status" value="1"/>
</dbReference>
<protein>
    <recommendedName>
        <fullName evidence="7">SWIM-type domain-containing protein</fullName>
    </recommendedName>
</protein>
<accession>V5EAR5</accession>
<evidence type="ECO:0000259" key="4">
    <source>
        <dbReference type="PROSITE" id="PS50966"/>
    </source>
</evidence>
<keyword evidence="6" id="KW-1185">Reference proteome</keyword>
<keyword evidence="1" id="KW-0863">Zinc-finger</keyword>
<dbReference type="Proteomes" id="UP000019377">
    <property type="component" value="Unassembled WGS sequence"/>
</dbReference>
<feature type="compositionally biased region" description="Polar residues" evidence="2">
    <location>
        <begin position="289"/>
        <end position="298"/>
    </location>
</feature>
<feature type="domain" description="SWIM-type" evidence="4">
    <location>
        <begin position="198"/>
        <end position="231"/>
    </location>
</feature>
<dbReference type="STRING" id="1365824.V5EAR5"/>
<dbReference type="HOGENOM" id="CLU_636469_0_0_1"/>
<dbReference type="InterPro" id="IPR001841">
    <property type="entry name" value="Znf_RING"/>
</dbReference>
<dbReference type="PANTHER" id="PTHR21540">
    <property type="entry name" value="RING FINGER AND SWIM DOMAIN-CONTAINING PROTEIN 2"/>
    <property type="match status" value="1"/>
</dbReference>
<feature type="region of interest" description="Disordered" evidence="2">
    <location>
        <begin position="1"/>
        <end position="146"/>
    </location>
</feature>
<organism evidence="5 6">
    <name type="scientific">Kalmanozyma brasiliensis (strain GHG001)</name>
    <name type="common">Yeast</name>
    <name type="synonym">Pseudozyma brasiliensis</name>
    <dbReference type="NCBI Taxonomy" id="1365824"/>
    <lineage>
        <taxon>Eukaryota</taxon>
        <taxon>Fungi</taxon>
        <taxon>Dikarya</taxon>
        <taxon>Basidiomycota</taxon>
        <taxon>Ustilaginomycotina</taxon>
        <taxon>Ustilaginomycetes</taxon>
        <taxon>Ustilaginales</taxon>
        <taxon>Ustilaginaceae</taxon>
        <taxon>Kalmanozyma</taxon>
    </lineage>
</organism>
<name>V5EAR5_KALBG</name>
<keyword evidence="1" id="KW-0862">Zinc</keyword>
<keyword evidence="1" id="KW-0479">Metal-binding</keyword>
<dbReference type="EMBL" id="KI545862">
    <property type="protein sequence ID" value="EST07491.1"/>
    <property type="molecule type" value="Genomic_DNA"/>
</dbReference>
<dbReference type="OrthoDB" id="2122982at2759"/>
<dbReference type="InterPro" id="IPR013083">
    <property type="entry name" value="Znf_RING/FYVE/PHD"/>
</dbReference>
<sequence>MDDEGFEVIDAVGPGLKAKAKAKARAPATKATRKSTRTKLPPIPKAASPLPLTEALGLNANHPSRRTVTGSLKRKRSISSASRSHTDSDERDELEEGPARKYKKPAVKKAAAGKGKAKGKGDSSSAEAAKPKKISMAQQQRDKLDQLRKDRHFGRLDEDTLKRIMKVSLERMYLIHRFRAPGYDREEFDVSGSTGNVYKVVLDRQVDCSCMDFRLRRQVCKHMLFVYIKVLRLKGHLPVYTQVRLSAEDLERVFEEALLNPLEQAVAKPDLRKAWETAVGYQPNDEEQASGSGVTEESTAPEGKRMLPEEGDVCGVCYEDLEPGSVEGLEFCLASCGRPTHTDCLATWFKTRGYDHTCIWCRAKWQESSHSQQKVDDRKAHGYGIGVSRRGAVVDASGRQLNLAAVAGVDDGADAEAAADPAADAGVDAQADDVFALGETDGWE</sequence>
<dbReference type="OMA" id="WETAVGY"/>
<proteinExistence type="predicted"/>
<dbReference type="GO" id="GO:0008270">
    <property type="term" value="F:zinc ion binding"/>
    <property type="evidence" value="ECO:0007669"/>
    <property type="project" value="UniProtKB-KW"/>
</dbReference>
<evidence type="ECO:0000256" key="1">
    <source>
        <dbReference type="PROSITE-ProRule" id="PRU00175"/>
    </source>
</evidence>
<dbReference type="eggNOG" id="ENOG502RZA9">
    <property type="taxonomic scope" value="Eukaryota"/>
</dbReference>
<evidence type="ECO:0008006" key="7">
    <source>
        <dbReference type="Google" id="ProtNLM"/>
    </source>
</evidence>
<feature type="region of interest" description="Disordered" evidence="2">
    <location>
        <begin position="282"/>
        <end position="307"/>
    </location>
</feature>
<dbReference type="Gene3D" id="3.30.40.10">
    <property type="entry name" value="Zinc/RING finger domain, C3HC4 (zinc finger)"/>
    <property type="match status" value="1"/>
</dbReference>
<evidence type="ECO:0000313" key="5">
    <source>
        <dbReference type="EMBL" id="EST07491.1"/>
    </source>
</evidence>
<dbReference type="GO" id="GO:0061630">
    <property type="term" value="F:ubiquitin protein ligase activity"/>
    <property type="evidence" value="ECO:0007669"/>
    <property type="project" value="InterPro"/>
</dbReference>
<evidence type="ECO:0000259" key="3">
    <source>
        <dbReference type="PROSITE" id="PS50089"/>
    </source>
</evidence>
<dbReference type="InterPro" id="IPR007527">
    <property type="entry name" value="Znf_SWIM"/>
</dbReference>
<dbReference type="GeneID" id="27419687"/>
<dbReference type="Pfam" id="PF04434">
    <property type="entry name" value="SWIM"/>
    <property type="match status" value="1"/>
</dbReference>
<evidence type="ECO:0000313" key="6">
    <source>
        <dbReference type="Proteomes" id="UP000019377"/>
    </source>
</evidence>
<evidence type="ECO:0000256" key="2">
    <source>
        <dbReference type="SAM" id="MobiDB-lite"/>
    </source>
</evidence>
<reference evidence="6" key="1">
    <citation type="journal article" date="2013" name="Genome Announc.">
        <title>Draft genome sequence of Pseudozyma brasiliensis sp. nov. strain GHG001, a high producer of endo-1,4-xylanase isolated from an insect pest of sugarcane.</title>
        <authorList>
            <person name="Oliveira J.V.D.C."/>
            <person name="dos Santos R.A.C."/>
            <person name="Borges T.A."/>
            <person name="Riano-Pachon D.M."/>
            <person name="Goldman G.H."/>
        </authorList>
    </citation>
    <scope>NUCLEOTIDE SEQUENCE [LARGE SCALE GENOMIC DNA]</scope>
    <source>
        <strain evidence="6">GHG001</strain>
    </source>
</reference>
<dbReference type="PROSITE" id="PS50089">
    <property type="entry name" value="ZF_RING_2"/>
    <property type="match status" value="1"/>
</dbReference>
<dbReference type="InterPro" id="IPR039903">
    <property type="entry name" value="Zswim2"/>
</dbReference>
<dbReference type="RefSeq" id="XP_016292480.1">
    <property type="nucleotide sequence ID" value="XM_016437015.1"/>
</dbReference>
<gene>
    <name evidence="5" type="ORF">PSEUBRA_SCAF2g02618</name>
</gene>
<dbReference type="PANTHER" id="PTHR21540:SF0">
    <property type="entry name" value="PHD FAMILY PROTEIN"/>
    <property type="match status" value="1"/>
</dbReference>
<feature type="domain" description="RING-type" evidence="3">
    <location>
        <begin position="314"/>
        <end position="362"/>
    </location>
</feature>
<dbReference type="PROSITE" id="PS50966">
    <property type="entry name" value="ZF_SWIM"/>
    <property type="match status" value="1"/>
</dbReference>
<dbReference type="AlphaFoldDB" id="V5EAR5"/>